<name>A0A4S8RA08_9HELO</name>
<keyword evidence="3 6" id="KW-1133">Transmembrane helix</keyword>
<reference evidence="8 9" key="1">
    <citation type="submission" date="2017-12" db="EMBL/GenBank/DDBJ databases">
        <title>Comparative genomics of Botrytis spp.</title>
        <authorList>
            <person name="Valero-Jimenez C.A."/>
            <person name="Tapia P."/>
            <person name="Veloso J."/>
            <person name="Silva-Moreno E."/>
            <person name="Staats M."/>
            <person name="Valdes J.H."/>
            <person name="Van Kan J.A.L."/>
        </authorList>
    </citation>
    <scope>NUCLEOTIDE SEQUENCE [LARGE SCALE GENOMIC DNA]</scope>
    <source>
        <strain evidence="8 9">MUCL435</strain>
    </source>
</reference>
<comment type="subcellular location">
    <subcellularLocation>
        <location evidence="1">Membrane</location>
        <topology evidence="1">Multi-pass membrane protein</topology>
    </subcellularLocation>
</comment>
<dbReference type="Proteomes" id="UP000308671">
    <property type="component" value="Unassembled WGS sequence"/>
</dbReference>
<comment type="caution">
    <text evidence="8">The sequence shown here is derived from an EMBL/GenBank/DDBJ whole genome shotgun (WGS) entry which is preliminary data.</text>
</comment>
<dbReference type="InterPro" id="IPR049326">
    <property type="entry name" value="Rhodopsin_dom_fungi"/>
</dbReference>
<dbReference type="InterPro" id="IPR052337">
    <property type="entry name" value="SAT4-like"/>
</dbReference>
<proteinExistence type="inferred from homology"/>
<keyword evidence="9" id="KW-1185">Reference proteome</keyword>
<feature type="transmembrane region" description="Helical" evidence="6">
    <location>
        <begin position="21"/>
        <end position="41"/>
    </location>
</feature>
<evidence type="ECO:0000256" key="5">
    <source>
        <dbReference type="ARBA" id="ARBA00038359"/>
    </source>
</evidence>
<protein>
    <recommendedName>
        <fullName evidence="7">Rhodopsin domain-containing protein</fullName>
    </recommendedName>
</protein>
<keyword evidence="4 6" id="KW-0472">Membrane</keyword>
<evidence type="ECO:0000256" key="1">
    <source>
        <dbReference type="ARBA" id="ARBA00004141"/>
    </source>
</evidence>
<dbReference type="PROSITE" id="PS51257">
    <property type="entry name" value="PROKAR_LIPOPROTEIN"/>
    <property type="match status" value="1"/>
</dbReference>
<evidence type="ECO:0000256" key="4">
    <source>
        <dbReference type="ARBA" id="ARBA00023136"/>
    </source>
</evidence>
<gene>
    <name evidence="8" type="ORF">BGAL_0017g00420</name>
</gene>
<dbReference type="Pfam" id="PF20684">
    <property type="entry name" value="Fung_rhodopsin"/>
    <property type="match status" value="1"/>
</dbReference>
<dbReference type="PANTHER" id="PTHR33048">
    <property type="entry name" value="PTH11-LIKE INTEGRAL MEMBRANE PROTEIN (AFU_ORTHOLOGUE AFUA_5G11245)"/>
    <property type="match status" value="1"/>
</dbReference>
<dbReference type="OrthoDB" id="3648173at2759"/>
<dbReference type="GO" id="GO:0016020">
    <property type="term" value="C:membrane"/>
    <property type="evidence" value="ECO:0007669"/>
    <property type="project" value="UniProtKB-SubCell"/>
</dbReference>
<evidence type="ECO:0000259" key="7">
    <source>
        <dbReference type="Pfam" id="PF20684"/>
    </source>
</evidence>
<accession>A0A4S8RA08</accession>
<dbReference type="AlphaFoldDB" id="A0A4S8RA08"/>
<evidence type="ECO:0000256" key="2">
    <source>
        <dbReference type="ARBA" id="ARBA00022692"/>
    </source>
</evidence>
<dbReference type="EMBL" id="PQXL01000017">
    <property type="protein sequence ID" value="THV54947.1"/>
    <property type="molecule type" value="Genomic_DNA"/>
</dbReference>
<sequence>MPVYFVKSIKRSLSQRISISSTFLVGIIVTVVSCVRLWRLIRGPDLPGFDSTFNEVDAGVWGSVELDVWDLVASVPALRPLFTKLFTKKRTVRFGLSKSSTAFSLSHEDPTDDFDTLVNPQKGGNGVASAISIYELSNIRDAKHGTIRVDRVADISVQK</sequence>
<keyword evidence="2 6" id="KW-0812">Transmembrane</keyword>
<evidence type="ECO:0000313" key="8">
    <source>
        <dbReference type="EMBL" id="THV54947.1"/>
    </source>
</evidence>
<organism evidence="8 9">
    <name type="scientific">Botrytis galanthina</name>
    <dbReference type="NCBI Taxonomy" id="278940"/>
    <lineage>
        <taxon>Eukaryota</taxon>
        <taxon>Fungi</taxon>
        <taxon>Dikarya</taxon>
        <taxon>Ascomycota</taxon>
        <taxon>Pezizomycotina</taxon>
        <taxon>Leotiomycetes</taxon>
        <taxon>Helotiales</taxon>
        <taxon>Sclerotiniaceae</taxon>
        <taxon>Botrytis</taxon>
    </lineage>
</organism>
<evidence type="ECO:0000313" key="9">
    <source>
        <dbReference type="Proteomes" id="UP000308671"/>
    </source>
</evidence>
<comment type="similarity">
    <text evidence="5">Belongs to the SAT4 family.</text>
</comment>
<evidence type="ECO:0000256" key="6">
    <source>
        <dbReference type="SAM" id="Phobius"/>
    </source>
</evidence>
<evidence type="ECO:0000256" key="3">
    <source>
        <dbReference type="ARBA" id="ARBA00022989"/>
    </source>
</evidence>
<dbReference type="PANTHER" id="PTHR33048:SF47">
    <property type="entry name" value="INTEGRAL MEMBRANE PROTEIN-RELATED"/>
    <property type="match status" value="1"/>
</dbReference>
<feature type="domain" description="Rhodopsin" evidence="7">
    <location>
        <begin position="1"/>
        <end position="83"/>
    </location>
</feature>